<name>A0A6A6BQI2_9PEZI</name>
<accession>A0A6A6BQI2</accession>
<feature type="compositionally biased region" description="Basic and acidic residues" evidence="1">
    <location>
        <begin position="51"/>
        <end position="60"/>
    </location>
</feature>
<feature type="compositionally biased region" description="Basic and acidic residues" evidence="1">
    <location>
        <begin position="108"/>
        <end position="131"/>
    </location>
</feature>
<dbReference type="AlphaFoldDB" id="A0A6A6BQI2"/>
<protein>
    <submittedName>
        <fullName evidence="2">Uncharacterized protein</fullName>
    </submittedName>
</protein>
<evidence type="ECO:0000313" key="3">
    <source>
        <dbReference type="Proteomes" id="UP000799438"/>
    </source>
</evidence>
<sequence length="131" mass="14673">MRAMTDDIPDTQRSRLNAFNARSLNALNTGPSNTTQSRSQSSSVGSSNNSIKEDLSRSSEECGNIIENVEDSEYCLERQSTHSSEHQSTRSSEHQSTAQDASKKRKREHNDEATELGKRLGQCLEEKKNRL</sequence>
<proteinExistence type="predicted"/>
<feature type="compositionally biased region" description="Polar residues" evidence="1">
    <location>
        <begin position="14"/>
        <end position="31"/>
    </location>
</feature>
<feature type="compositionally biased region" description="Basic and acidic residues" evidence="1">
    <location>
        <begin position="75"/>
        <end position="93"/>
    </location>
</feature>
<keyword evidence="3" id="KW-1185">Reference proteome</keyword>
<gene>
    <name evidence="2" type="ORF">K452DRAFT_305306</name>
</gene>
<dbReference type="GeneID" id="54300381"/>
<evidence type="ECO:0000256" key="1">
    <source>
        <dbReference type="SAM" id="MobiDB-lite"/>
    </source>
</evidence>
<dbReference type="RefSeq" id="XP_033402078.1">
    <property type="nucleotide sequence ID" value="XM_033542884.1"/>
</dbReference>
<feature type="region of interest" description="Disordered" evidence="1">
    <location>
        <begin position="1"/>
        <end position="131"/>
    </location>
</feature>
<dbReference type="Proteomes" id="UP000799438">
    <property type="component" value="Unassembled WGS sequence"/>
</dbReference>
<dbReference type="EMBL" id="ML995476">
    <property type="protein sequence ID" value="KAF2146369.1"/>
    <property type="molecule type" value="Genomic_DNA"/>
</dbReference>
<organism evidence="2 3">
    <name type="scientific">Aplosporella prunicola CBS 121167</name>
    <dbReference type="NCBI Taxonomy" id="1176127"/>
    <lineage>
        <taxon>Eukaryota</taxon>
        <taxon>Fungi</taxon>
        <taxon>Dikarya</taxon>
        <taxon>Ascomycota</taxon>
        <taxon>Pezizomycotina</taxon>
        <taxon>Dothideomycetes</taxon>
        <taxon>Dothideomycetes incertae sedis</taxon>
        <taxon>Botryosphaeriales</taxon>
        <taxon>Aplosporellaceae</taxon>
        <taxon>Aplosporella</taxon>
    </lineage>
</organism>
<reference evidence="2" key="1">
    <citation type="journal article" date="2020" name="Stud. Mycol.">
        <title>101 Dothideomycetes genomes: a test case for predicting lifestyles and emergence of pathogens.</title>
        <authorList>
            <person name="Haridas S."/>
            <person name="Albert R."/>
            <person name="Binder M."/>
            <person name="Bloem J."/>
            <person name="Labutti K."/>
            <person name="Salamov A."/>
            <person name="Andreopoulos B."/>
            <person name="Baker S."/>
            <person name="Barry K."/>
            <person name="Bills G."/>
            <person name="Bluhm B."/>
            <person name="Cannon C."/>
            <person name="Castanera R."/>
            <person name="Culley D."/>
            <person name="Daum C."/>
            <person name="Ezra D."/>
            <person name="Gonzalez J."/>
            <person name="Henrissat B."/>
            <person name="Kuo A."/>
            <person name="Liang C."/>
            <person name="Lipzen A."/>
            <person name="Lutzoni F."/>
            <person name="Magnuson J."/>
            <person name="Mondo S."/>
            <person name="Nolan M."/>
            <person name="Ohm R."/>
            <person name="Pangilinan J."/>
            <person name="Park H.-J."/>
            <person name="Ramirez L."/>
            <person name="Alfaro M."/>
            <person name="Sun H."/>
            <person name="Tritt A."/>
            <person name="Yoshinaga Y."/>
            <person name="Zwiers L.-H."/>
            <person name="Turgeon B."/>
            <person name="Goodwin S."/>
            <person name="Spatafora J."/>
            <person name="Crous P."/>
            <person name="Grigoriev I."/>
        </authorList>
    </citation>
    <scope>NUCLEOTIDE SEQUENCE</scope>
    <source>
        <strain evidence="2">CBS 121167</strain>
    </source>
</reference>
<feature type="compositionally biased region" description="Low complexity" evidence="1">
    <location>
        <begin position="32"/>
        <end position="50"/>
    </location>
</feature>
<evidence type="ECO:0000313" key="2">
    <source>
        <dbReference type="EMBL" id="KAF2146369.1"/>
    </source>
</evidence>